<keyword evidence="3" id="KW-0804">Transcription</keyword>
<evidence type="ECO:0000259" key="4">
    <source>
        <dbReference type="PROSITE" id="PS50931"/>
    </source>
</evidence>
<dbReference type="EMBL" id="WJHE01000779">
    <property type="protein sequence ID" value="MST33937.1"/>
    <property type="molecule type" value="Genomic_DNA"/>
</dbReference>
<reference evidence="5 6" key="1">
    <citation type="submission" date="2019-11" db="EMBL/GenBank/DDBJ databases">
        <title>Acidiferrimicrobium australis gen. nov., sp. nov., an acidophilic and obligately heterotrophic, member of the Actinobacteria that catalyses dissimilatory oxido- reduction of iron isolated from metal-rich acidic water in Chile.</title>
        <authorList>
            <person name="Gonzalez D."/>
            <person name="Huber K."/>
            <person name="Hedrich S."/>
            <person name="Rojas-Villalobos C."/>
            <person name="Quatrini R."/>
            <person name="Dinamarca M.A."/>
            <person name="Schwarz A."/>
            <person name="Canales C."/>
            <person name="Nancucheo I."/>
        </authorList>
    </citation>
    <scope>NUCLEOTIDE SEQUENCE [LARGE SCALE GENOMIC DNA]</scope>
    <source>
        <strain evidence="5 6">USS-CCA1</strain>
    </source>
</reference>
<keyword evidence="2" id="KW-0805">Transcription regulation</keyword>
<evidence type="ECO:0000256" key="1">
    <source>
        <dbReference type="ARBA" id="ARBA00009437"/>
    </source>
</evidence>
<dbReference type="PROSITE" id="PS50931">
    <property type="entry name" value="HTH_LYSR"/>
    <property type="match status" value="1"/>
</dbReference>
<evidence type="ECO:0000256" key="3">
    <source>
        <dbReference type="ARBA" id="ARBA00023163"/>
    </source>
</evidence>
<proteinExistence type="inferred from homology"/>
<protein>
    <submittedName>
        <fullName evidence="5">LysR family transcriptional regulator</fullName>
    </submittedName>
</protein>
<evidence type="ECO:0000313" key="6">
    <source>
        <dbReference type="Proteomes" id="UP000437736"/>
    </source>
</evidence>
<dbReference type="Pfam" id="PF00126">
    <property type="entry name" value="HTH_1"/>
    <property type="match status" value="1"/>
</dbReference>
<gene>
    <name evidence="5" type="ORF">GHK86_14565</name>
</gene>
<name>A0ABW9QW68_9ACTN</name>
<evidence type="ECO:0000313" key="5">
    <source>
        <dbReference type="EMBL" id="MST33937.1"/>
    </source>
</evidence>
<feature type="non-terminal residue" evidence="5">
    <location>
        <position position="46"/>
    </location>
</feature>
<sequence length="46" mass="4444">MTPGQLRTLAAVAQAGSVVGAAEALHVSQPAVSASMAALAREVGTP</sequence>
<dbReference type="SUPFAM" id="SSF46785">
    <property type="entry name" value="Winged helix' DNA-binding domain"/>
    <property type="match status" value="1"/>
</dbReference>
<dbReference type="InterPro" id="IPR036390">
    <property type="entry name" value="WH_DNA-bd_sf"/>
</dbReference>
<comment type="similarity">
    <text evidence="1">Belongs to the LysR transcriptional regulatory family.</text>
</comment>
<accession>A0ABW9QW68</accession>
<dbReference type="Proteomes" id="UP000437736">
    <property type="component" value="Unassembled WGS sequence"/>
</dbReference>
<dbReference type="InterPro" id="IPR000847">
    <property type="entry name" value="LysR_HTH_N"/>
</dbReference>
<feature type="domain" description="HTH lysR-type" evidence="4">
    <location>
        <begin position="1"/>
        <end position="46"/>
    </location>
</feature>
<keyword evidence="6" id="KW-1185">Reference proteome</keyword>
<organism evidence="5 6">
    <name type="scientific">Acidiferrimicrobium australe</name>
    <dbReference type="NCBI Taxonomy" id="2664430"/>
    <lineage>
        <taxon>Bacteria</taxon>
        <taxon>Bacillati</taxon>
        <taxon>Actinomycetota</taxon>
        <taxon>Acidimicrobiia</taxon>
        <taxon>Acidimicrobiales</taxon>
        <taxon>Acidimicrobiaceae</taxon>
        <taxon>Acidiferrimicrobium</taxon>
    </lineage>
</organism>
<evidence type="ECO:0000256" key="2">
    <source>
        <dbReference type="ARBA" id="ARBA00023015"/>
    </source>
</evidence>
<dbReference type="PANTHER" id="PTHR30126:SF39">
    <property type="entry name" value="HTH-TYPE TRANSCRIPTIONAL REGULATOR CYSL"/>
    <property type="match status" value="1"/>
</dbReference>
<dbReference type="PANTHER" id="PTHR30126">
    <property type="entry name" value="HTH-TYPE TRANSCRIPTIONAL REGULATOR"/>
    <property type="match status" value="1"/>
</dbReference>
<comment type="caution">
    <text evidence="5">The sequence shown here is derived from an EMBL/GenBank/DDBJ whole genome shotgun (WGS) entry which is preliminary data.</text>
</comment>
<dbReference type="Gene3D" id="1.10.10.10">
    <property type="entry name" value="Winged helix-like DNA-binding domain superfamily/Winged helix DNA-binding domain"/>
    <property type="match status" value="1"/>
</dbReference>
<dbReference type="InterPro" id="IPR036388">
    <property type="entry name" value="WH-like_DNA-bd_sf"/>
</dbReference>